<dbReference type="Proteomes" id="UP000287224">
    <property type="component" value="Unassembled WGS sequence"/>
</dbReference>
<sequence length="65" mass="7482">MLASVSAPALASVARPHLFYIFVSWRRIRAARTQIYKGLFVHLWCSGISVELAYGMWVRRQDTNI</sequence>
<accession>A0A401ZDF0</accession>
<comment type="caution">
    <text evidence="1">The sequence shown here is derived from an EMBL/GenBank/DDBJ whole genome shotgun (WGS) entry which is preliminary data.</text>
</comment>
<dbReference type="AlphaFoldDB" id="A0A401ZDF0"/>
<name>A0A401ZDF0_9CHLR</name>
<protein>
    <submittedName>
        <fullName evidence="1">Uncharacterized protein</fullName>
    </submittedName>
</protein>
<organism evidence="1 2">
    <name type="scientific">Dictyobacter aurantiacus</name>
    <dbReference type="NCBI Taxonomy" id="1936993"/>
    <lineage>
        <taxon>Bacteria</taxon>
        <taxon>Bacillati</taxon>
        <taxon>Chloroflexota</taxon>
        <taxon>Ktedonobacteria</taxon>
        <taxon>Ktedonobacterales</taxon>
        <taxon>Dictyobacteraceae</taxon>
        <taxon>Dictyobacter</taxon>
    </lineage>
</organism>
<evidence type="ECO:0000313" key="1">
    <source>
        <dbReference type="EMBL" id="GCE04856.1"/>
    </source>
</evidence>
<gene>
    <name evidence="1" type="ORF">KDAU_21850</name>
</gene>
<dbReference type="EMBL" id="BIFQ01000001">
    <property type="protein sequence ID" value="GCE04856.1"/>
    <property type="molecule type" value="Genomic_DNA"/>
</dbReference>
<evidence type="ECO:0000313" key="2">
    <source>
        <dbReference type="Proteomes" id="UP000287224"/>
    </source>
</evidence>
<proteinExistence type="predicted"/>
<reference evidence="2" key="1">
    <citation type="submission" date="2018-12" db="EMBL/GenBank/DDBJ databases">
        <title>Tengunoibacter tsumagoiensis gen. nov., sp. nov., Dictyobacter kobayashii sp. nov., D. alpinus sp. nov., and D. joshuensis sp. nov. and description of Dictyobacteraceae fam. nov. within the order Ktedonobacterales isolated from Tengu-no-mugimeshi.</title>
        <authorList>
            <person name="Wang C.M."/>
            <person name="Zheng Y."/>
            <person name="Sakai Y."/>
            <person name="Toyoda A."/>
            <person name="Minakuchi Y."/>
            <person name="Abe K."/>
            <person name="Yokota A."/>
            <person name="Yabe S."/>
        </authorList>
    </citation>
    <scope>NUCLEOTIDE SEQUENCE [LARGE SCALE GENOMIC DNA]</scope>
    <source>
        <strain evidence="2">S-27</strain>
    </source>
</reference>
<keyword evidence="2" id="KW-1185">Reference proteome</keyword>